<keyword evidence="2" id="KW-0560">Oxidoreductase</keyword>
<comment type="similarity">
    <text evidence="1">Belongs to the short-chain dehydrogenases/reductases (SDR) family.</text>
</comment>
<keyword evidence="4" id="KW-1185">Reference proteome</keyword>
<dbReference type="Proteomes" id="UP001320245">
    <property type="component" value="Unassembled WGS sequence"/>
</dbReference>
<evidence type="ECO:0000313" key="4">
    <source>
        <dbReference type="Proteomes" id="UP001320245"/>
    </source>
</evidence>
<reference evidence="3 4" key="1">
    <citation type="journal article" date="2023" name="PLoS ONE">
        <title>Cytospora paraplurivora sp. nov. isolated from orchards with fruit tree decline syndrome in Ontario, Canada.</title>
        <authorList>
            <person name="Ilyukhin E."/>
            <person name="Nguyen H.D.T."/>
            <person name="Castle A.J."/>
            <person name="Ellouze W."/>
        </authorList>
    </citation>
    <scope>NUCLEOTIDE SEQUENCE [LARGE SCALE GENOMIC DNA]</scope>
    <source>
        <strain evidence="3 4">FDS-564</strain>
    </source>
</reference>
<dbReference type="InterPro" id="IPR036291">
    <property type="entry name" value="NAD(P)-bd_dom_sf"/>
</dbReference>
<dbReference type="AlphaFoldDB" id="A0AAN9YD02"/>
<sequence length="209" mass="22698">MSAVPTKQQGRQTAIVTGGASGLGTAIAEHFASQGHNVAILDVSVDAGNELASKLVADYPEAKVIFKKCDVSSWKDQAETFKEVYTQYGRIDIVVANAGISEKGRSALASIEDDEPQEPNLKVLDVDLSGVIYWSNISPDKSLYDNMVVTPLSTLVDGVVKFVEDTSLNGELAEIHGRDPGKVTLRPPHEVVDEDSRKNLENFWRLGWA</sequence>
<dbReference type="SUPFAM" id="SSF51735">
    <property type="entry name" value="NAD(P)-binding Rossmann-fold domains"/>
    <property type="match status" value="1"/>
</dbReference>
<dbReference type="Pfam" id="PF00106">
    <property type="entry name" value="adh_short"/>
    <property type="match status" value="1"/>
</dbReference>
<evidence type="ECO:0000313" key="3">
    <source>
        <dbReference type="EMBL" id="KAK7733289.1"/>
    </source>
</evidence>
<comment type="caution">
    <text evidence="3">The sequence shown here is derived from an EMBL/GenBank/DDBJ whole genome shotgun (WGS) entry which is preliminary data.</text>
</comment>
<protein>
    <submittedName>
        <fullName evidence="3">Sorbose reductase sou1</fullName>
    </submittedName>
</protein>
<dbReference type="GO" id="GO:0016616">
    <property type="term" value="F:oxidoreductase activity, acting on the CH-OH group of donors, NAD or NADP as acceptor"/>
    <property type="evidence" value="ECO:0007669"/>
    <property type="project" value="TreeGrafter"/>
</dbReference>
<dbReference type="PRINTS" id="PR00081">
    <property type="entry name" value="GDHRDH"/>
</dbReference>
<name>A0AAN9YD02_9PEZI</name>
<dbReference type="GO" id="GO:0005737">
    <property type="term" value="C:cytoplasm"/>
    <property type="evidence" value="ECO:0007669"/>
    <property type="project" value="TreeGrafter"/>
</dbReference>
<gene>
    <name evidence="3" type="primary">SOU1</name>
    <name evidence="3" type="ORF">SLS53_008186</name>
</gene>
<dbReference type="PANTHER" id="PTHR44229:SF4">
    <property type="entry name" value="15-HYDROXYPROSTAGLANDIN DEHYDROGENASE [NAD(+)]"/>
    <property type="match status" value="1"/>
</dbReference>
<dbReference type="InterPro" id="IPR002347">
    <property type="entry name" value="SDR_fam"/>
</dbReference>
<dbReference type="EMBL" id="JAJSPL020000047">
    <property type="protein sequence ID" value="KAK7733289.1"/>
    <property type="molecule type" value="Genomic_DNA"/>
</dbReference>
<accession>A0AAN9YD02</accession>
<proteinExistence type="inferred from homology"/>
<organism evidence="3 4">
    <name type="scientific">Cytospora paraplurivora</name>
    <dbReference type="NCBI Taxonomy" id="2898453"/>
    <lineage>
        <taxon>Eukaryota</taxon>
        <taxon>Fungi</taxon>
        <taxon>Dikarya</taxon>
        <taxon>Ascomycota</taxon>
        <taxon>Pezizomycotina</taxon>
        <taxon>Sordariomycetes</taxon>
        <taxon>Sordariomycetidae</taxon>
        <taxon>Diaporthales</taxon>
        <taxon>Cytosporaceae</taxon>
        <taxon>Cytospora</taxon>
    </lineage>
</organism>
<evidence type="ECO:0000256" key="1">
    <source>
        <dbReference type="ARBA" id="ARBA00006484"/>
    </source>
</evidence>
<dbReference type="PANTHER" id="PTHR44229">
    <property type="entry name" value="15-HYDROXYPROSTAGLANDIN DEHYDROGENASE [NAD(+)]"/>
    <property type="match status" value="1"/>
</dbReference>
<evidence type="ECO:0000256" key="2">
    <source>
        <dbReference type="ARBA" id="ARBA00023002"/>
    </source>
</evidence>
<dbReference type="Gene3D" id="3.40.50.720">
    <property type="entry name" value="NAD(P)-binding Rossmann-like Domain"/>
    <property type="match status" value="1"/>
</dbReference>